<dbReference type="EMBL" id="CP104973">
    <property type="protein sequence ID" value="UXN60766.1"/>
    <property type="molecule type" value="Genomic_DNA"/>
</dbReference>
<protein>
    <submittedName>
        <fullName evidence="1">Uncharacterized protein</fullName>
    </submittedName>
</protein>
<accession>A0ACD4D4P1</accession>
<gene>
    <name evidence="1" type="ORF">N8E88_30565</name>
</gene>
<keyword evidence="2" id="KW-1185">Reference proteome</keyword>
<proteinExistence type="predicted"/>
<organism evidence="1 2">
    <name type="scientific">Phyllobacterium zundukense</name>
    <dbReference type="NCBI Taxonomy" id="1867719"/>
    <lineage>
        <taxon>Bacteria</taxon>
        <taxon>Pseudomonadati</taxon>
        <taxon>Pseudomonadota</taxon>
        <taxon>Alphaproteobacteria</taxon>
        <taxon>Hyphomicrobiales</taxon>
        <taxon>Phyllobacteriaceae</taxon>
        <taxon>Phyllobacterium</taxon>
    </lineage>
</organism>
<name>A0ACD4D4P1_9HYPH</name>
<sequence>MSQEMLLRISAKQRILAAKMRLHTHQPDAAMLALIKAEIRMNEDFLDIVDSYFLGRKANFHPDQPRVSAGNPDGGQWTGESGGSSGLVQPVYMRREDPLSSPMALGGGGSGGIAGGGMGSGILLAPHRLREGGRSTGLLPAEDAIAEYNRLSNQRDPSLKPVLLCRPKDWDKDDQLQPGTKAKATVELLTKNEVKKYCPEIGIVQSLANEAVNLAEPRSNYETPWLFGTAAHTNLKNLANAKYPSILRTERSYLKFAEEVAAEESIDNFGKYALKNTIRIDLLGPETNSRVCIYDFKTGKAGISVPRAQELRNTAHKHYPHIEDIVVVEVNPDER</sequence>
<reference evidence="1" key="1">
    <citation type="submission" date="2022-09" db="EMBL/GenBank/DDBJ databases">
        <title>Interaction between co-microsymbionts with complementary sets of symbiotic genes in legume-rhizobium systems.</title>
        <authorList>
            <person name="Safronova V."/>
            <person name="Sazanova A."/>
            <person name="Afonin A."/>
            <person name="Chirak E."/>
        </authorList>
    </citation>
    <scope>NUCLEOTIDE SEQUENCE</scope>
    <source>
        <strain evidence="1">A18/3m</strain>
    </source>
</reference>
<evidence type="ECO:0000313" key="2">
    <source>
        <dbReference type="Proteomes" id="UP001061991"/>
    </source>
</evidence>
<evidence type="ECO:0000313" key="1">
    <source>
        <dbReference type="EMBL" id="UXN60766.1"/>
    </source>
</evidence>
<dbReference type="Proteomes" id="UP001061991">
    <property type="component" value="Chromosome"/>
</dbReference>